<dbReference type="RefSeq" id="WP_345406598.1">
    <property type="nucleotide sequence ID" value="NZ_BAABHG010000020.1"/>
</dbReference>
<evidence type="ECO:0000256" key="1">
    <source>
        <dbReference type="ARBA" id="ARBA00004496"/>
    </source>
</evidence>
<protein>
    <submittedName>
        <fullName evidence="5">ESX secretion-associated protein EspG</fullName>
    </submittedName>
</protein>
<comment type="similarity">
    <text evidence="2">Belongs to the EspG family.</text>
</comment>
<proteinExistence type="inferred from homology"/>
<organism evidence="5 6">
    <name type="scientific">Amycolatopsis samaneae</name>
    <dbReference type="NCBI Taxonomy" id="664691"/>
    <lineage>
        <taxon>Bacteria</taxon>
        <taxon>Bacillati</taxon>
        <taxon>Actinomycetota</taxon>
        <taxon>Actinomycetes</taxon>
        <taxon>Pseudonocardiales</taxon>
        <taxon>Pseudonocardiaceae</taxon>
        <taxon>Amycolatopsis</taxon>
    </lineage>
</organism>
<keyword evidence="6" id="KW-1185">Reference proteome</keyword>
<evidence type="ECO:0000256" key="2">
    <source>
        <dbReference type="ARBA" id="ARBA00006411"/>
    </source>
</evidence>
<reference evidence="6" key="1">
    <citation type="journal article" date="2019" name="Int. J. Syst. Evol. Microbiol.">
        <title>The Global Catalogue of Microorganisms (GCM) 10K type strain sequencing project: providing services to taxonomists for standard genome sequencing and annotation.</title>
        <authorList>
            <consortium name="The Broad Institute Genomics Platform"/>
            <consortium name="The Broad Institute Genome Sequencing Center for Infectious Disease"/>
            <person name="Wu L."/>
            <person name="Ma J."/>
        </authorList>
    </citation>
    <scope>NUCLEOTIDE SEQUENCE [LARGE SCALE GENOMIC DNA]</scope>
    <source>
        <strain evidence="6">CGMCC 4.7643</strain>
    </source>
</reference>
<name>A0ABW5GJL6_9PSEU</name>
<gene>
    <name evidence="5" type="ORF">ACFSYJ_20660</name>
</gene>
<keyword evidence="4" id="KW-0143">Chaperone</keyword>
<dbReference type="Proteomes" id="UP001597419">
    <property type="component" value="Unassembled WGS sequence"/>
</dbReference>
<evidence type="ECO:0000256" key="4">
    <source>
        <dbReference type="ARBA" id="ARBA00023186"/>
    </source>
</evidence>
<evidence type="ECO:0000256" key="3">
    <source>
        <dbReference type="ARBA" id="ARBA00022490"/>
    </source>
</evidence>
<keyword evidence="3" id="KW-0963">Cytoplasm</keyword>
<evidence type="ECO:0000313" key="5">
    <source>
        <dbReference type="EMBL" id="MFD2461030.1"/>
    </source>
</evidence>
<evidence type="ECO:0000313" key="6">
    <source>
        <dbReference type="Proteomes" id="UP001597419"/>
    </source>
</evidence>
<dbReference type="Pfam" id="PF14011">
    <property type="entry name" value="ESX-1_EspG"/>
    <property type="match status" value="1"/>
</dbReference>
<accession>A0ABW5GJL6</accession>
<sequence length="261" mass="28301">MSSRTAVLELLELAAAPVLAAMPERDPVDRLYNPEVTDEEIRVHGTVSDDPADLVAEVERHAAWAAALEGTPFGDDGELTEVGYEVVSLILRGSVRAAVSGVFSEGPETADIRCYADGEHALVMASLPDHTAIHLDEYARLPELLVEALPDAPEGESRQIWLSVDEHGLIHGQHDEVGELRELLARPRSGTAVLDLFAFGGLCAEFPEHGFVLLDTDLGRHVLCAIHRGGGRRQLVLAPFSRDMLIGWFREVVDAGPVEPP</sequence>
<dbReference type="InterPro" id="IPR025734">
    <property type="entry name" value="EspG"/>
</dbReference>
<comment type="subcellular location">
    <subcellularLocation>
        <location evidence="1">Cytoplasm</location>
    </subcellularLocation>
</comment>
<comment type="caution">
    <text evidence="5">The sequence shown here is derived from an EMBL/GenBank/DDBJ whole genome shotgun (WGS) entry which is preliminary data.</text>
</comment>
<dbReference type="EMBL" id="JBHUKU010000009">
    <property type="protein sequence ID" value="MFD2461030.1"/>
    <property type="molecule type" value="Genomic_DNA"/>
</dbReference>